<dbReference type="EMBL" id="JANBPG010000847">
    <property type="protein sequence ID" value="KAJ1893364.1"/>
    <property type="molecule type" value="Genomic_DNA"/>
</dbReference>
<proteinExistence type="predicted"/>
<evidence type="ECO:0000313" key="2">
    <source>
        <dbReference type="Proteomes" id="UP001150581"/>
    </source>
</evidence>
<dbReference type="Proteomes" id="UP001150581">
    <property type="component" value="Unassembled WGS sequence"/>
</dbReference>
<evidence type="ECO:0000313" key="1">
    <source>
        <dbReference type="EMBL" id="KAJ1893364.1"/>
    </source>
</evidence>
<comment type="caution">
    <text evidence="1">The sequence shown here is derived from an EMBL/GenBank/DDBJ whole genome shotgun (WGS) entry which is preliminary data.</text>
</comment>
<protein>
    <submittedName>
        <fullName evidence="1">Uncharacterized protein</fullName>
    </submittedName>
</protein>
<keyword evidence="2" id="KW-1185">Reference proteome</keyword>
<reference evidence="1" key="1">
    <citation type="submission" date="2022-07" db="EMBL/GenBank/DDBJ databases">
        <title>Phylogenomic reconstructions and comparative analyses of Kickxellomycotina fungi.</title>
        <authorList>
            <person name="Reynolds N.K."/>
            <person name="Stajich J.E."/>
            <person name="Barry K."/>
            <person name="Grigoriev I.V."/>
            <person name="Crous P."/>
            <person name="Smith M.E."/>
        </authorList>
    </citation>
    <scope>NUCLEOTIDE SEQUENCE</scope>
    <source>
        <strain evidence="1">Benny 63K</strain>
    </source>
</reference>
<sequence length="50" mass="5276">MAAAVHDALEASALALNGSIATLVQPETAEVNTDDSFLFFDWPGVKPSEK</sequence>
<name>A0ACC1IH96_9FUNG</name>
<organism evidence="1 2">
    <name type="scientific">Kickxella alabastrina</name>
    <dbReference type="NCBI Taxonomy" id="61397"/>
    <lineage>
        <taxon>Eukaryota</taxon>
        <taxon>Fungi</taxon>
        <taxon>Fungi incertae sedis</taxon>
        <taxon>Zoopagomycota</taxon>
        <taxon>Kickxellomycotina</taxon>
        <taxon>Kickxellomycetes</taxon>
        <taxon>Kickxellales</taxon>
        <taxon>Kickxellaceae</taxon>
        <taxon>Kickxella</taxon>
    </lineage>
</organism>
<accession>A0ACC1IH96</accession>
<gene>
    <name evidence="1" type="ORF">LPJ66_005804</name>
</gene>